<evidence type="ECO:0008006" key="3">
    <source>
        <dbReference type="Google" id="ProtNLM"/>
    </source>
</evidence>
<accession>A0AAD9X4L7</accession>
<dbReference type="AlphaFoldDB" id="A0AAD9X4L7"/>
<organism evidence="1 2">
    <name type="scientific">Dipteronia dyeriana</name>
    <dbReference type="NCBI Taxonomy" id="168575"/>
    <lineage>
        <taxon>Eukaryota</taxon>
        <taxon>Viridiplantae</taxon>
        <taxon>Streptophyta</taxon>
        <taxon>Embryophyta</taxon>
        <taxon>Tracheophyta</taxon>
        <taxon>Spermatophyta</taxon>
        <taxon>Magnoliopsida</taxon>
        <taxon>eudicotyledons</taxon>
        <taxon>Gunneridae</taxon>
        <taxon>Pentapetalae</taxon>
        <taxon>rosids</taxon>
        <taxon>malvids</taxon>
        <taxon>Sapindales</taxon>
        <taxon>Sapindaceae</taxon>
        <taxon>Hippocastanoideae</taxon>
        <taxon>Acereae</taxon>
        <taxon>Dipteronia</taxon>
    </lineage>
</organism>
<protein>
    <recommendedName>
        <fullName evidence="3">Reverse transcriptase</fullName>
    </recommendedName>
</protein>
<name>A0AAD9X4L7_9ROSI</name>
<gene>
    <name evidence="1" type="ORF">Ddye_012582</name>
</gene>
<keyword evidence="2" id="KW-1185">Reference proteome</keyword>
<feature type="non-terminal residue" evidence="1">
    <location>
        <position position="1"/>
    </location>
</feature>
<dbReference type="Proteomes" id="UP001280121">
    <property type="component" value="Unassembled WGS sequence"/>
</dbReference>
<reference evidence="1" key="1">
    <citation type="journal article" date="2023" name="Plant J.">
        <title>Genome sequences and population genomics provide insights into the demographic history, inbreeding, and mutation load of two 'living fossil' tree species of Dipteronia.</title>
        <authorList>
            <person name="Feng Y."/>
            <person name="Comes H.P."/>
            <person name="Chen J."/>
            <person name="Zhu S."/>
            <person name="Lu R."/>
            <person name="Zhang X."/>
            <person name="Li P."/>
            <person name="Qiu J."/>
            <person name="Olsen K.M."/>
            <person name="Qiu Y."/>
        </authorList>
    </citation>
    <scope>NUCLEOTIDE SEQUENCE</scope>
    <source>
        <strain evidence="1">KIB01</strain>
    </source>
</reference>
<sequence length="100" mass="11692">EKELKEEFTHEEVWEAICSCYGNKAPGPDGINLNFIKSNWDIIRDDLFGFLTEFYKNGEVVRHLNKTFITLIPKVGTPERILDFRPLVWLALCAKSFRRC</sequence>
<evidence type="ECO:0000313" key="2">
    <source>
        <dbReference type="Proteomes" id="UP001280121"/>
    </source>
</evidence>
<evidence type="ECO:0000313" key="1">
    <source>
        <dbReference type="EMBL" id="KAK2652726.1"/>
    </source>
</evidence>
<comment type="caution">
    <text evidence="1">The sequence shown here is derived from an EMBL/GenBank/DDBJ whole genome shotgun (WGS) entry which is preliminary data.</text>
</comment>
<proteinExistence type="predicted"/>
<dbReference type="EMBL" id="JANJYI010000004">
    <property type="protein sequence ID" value="KAK2652726.1"/>
    <property type="molecule type" value="Genomic_DNA"/>
</dbReference>